<dbReference type="PANTHER" id="PTHR37313:SF2">
    <property type="entry name" value="UPF0749 PROTEIN YLXX"/>
    <property type="match status" value="1"/>
</dbReference>
<organism evidence="3 4">
    <name type="scientific">Sedimentibacter saalensis</name>
    <dbReference type="NCBI Taxonomy" id="130788"/>
    <lineage>
        <taxon>Bacteria</taxon>
        <taxon>Bacillati</taxon>
        <taxon>Bacillota</taxon>
        <taxon>Tissierellia</taxon>
        <taxon>Sedimentibacter</taxon>
    </lineage>
</organism>
<sequence>MNLIIFILVFIVSAAIVNGADAGVDENTIYALKNLNNYEKNVKDMREVVKNLQDEVLYEKSQAKDLDDHNFLESMIEMNHQIEELKFYNGFTDVRGPGIMLRVSDSTSDDENLDIMDKIVHDVDITVLLNDLKSAGAEAIDVNGKRIVNISEVVCAGPVLKINGEAVPAPFVIRAVGDQEKLYNVVTEEGTYAYDLKNKYGMEVAAIMSYNLVIPKFYGINSENKFAQSAE</sequence>
<accession>A0A562J0V8</accession>
<keyword evidence="4" id="KW-1185">Reference proteome</keyword>
<evidence type="ECO:0000313" key="4">
    <source>
        <dbReference type="Proteomes" id="UP000315343"/>
    </source>
</evidence>
<reference evidence="3 4" key="1">
    <citation type="submission" date="2019-07" db="EMBL/GenBank/DDBJ databases">
        <title>Genomic Encyclopedia of Type Strains, Phase I: the one thousand microbial genomes (KMG-I) project.</title>
        <authorList>
            <person name="Kyrpides N."/>
        </authorList>
    </citation>
    <scope>NUCLEOTIDE SEQUENCE [LARGE SCALE GENOMIC DNA]</scope>
    <source>
        <strain evidence="3 4">DSM 13558</strain>
    </source>
</reference>
<proteinExistence type="inferred from homology"/>
<gene>
    <name evidence="3" type="ORF">LY60_03560</name>
</gene>
<dbReference type="OrthoDB" id="9776196at2"/>
<name>A0A562J0V8_9FIRM</name>
<dbReference type="Gene3D" id="3.30.70.1880">
    <property type="entry name" value="Protein of unknown function DUF881"/>
    <property type="match status" value="1"/>
</dbReference>
<dbReference type="Proteomes" id="UP000315343">
    <property type="component" value="Unassembled WGS sequence"/>
</dbReference>
<dbReference type="Pfam" id="PF05949">
    <property type="entry name" value="DUF881"/>
    <property type="match status" value="1"/>
</dbReference>
<evidence type="ECO:0000313" key="3">
    <source>
        <dbReference type="EMBL" id="TWH76931.1"/>
    </source>
</evidence>
<dbReference type="EMBL" id="VLKH01000015">
    <property type="protein sequence ID" value="TWH76931.1"/>
    <property type="molecule type" value="Genomic_DNA"/>
</dbReference>
<dbReference type="AlphaFoldDB" id="A0A562J0V8"/>
<feature type="signal peptide" evidence="2">
    <location>
        <begin position="1"/>
        <end position="22"/>
    </location>
</feature>
<protein>
    <submittedName>
        <fullName evidence="3">Uncharacterized protein YlxW (UPF0749 family)</fullName>
    </submittedName>
</protein>
<evidence type="ECO:0000256" key="2">
    <source>
        <dbReference type="SAM" id="SignalP"/>
    </source>
</evidence>
<dbReference type="PANTHER" id="PTHR37313">
    <property type="entry name" value="UPF0749 PROTEIN RV1825"/>
    <property type="match status" value="1"/>
</dbReference>
<feature type="chain" id="PRO_5021789366" evidence="2">
    <location>
        <begin position="23"/>
        <end position="231"/>
    </location>
</feature>
<comment type="caution">
    <text evidence="3">The sequence shown here is derived from an EMBL/GenBank/DDBJ whole genome shotgun (WGS) entry which is preliminary data.</text>
</comment>
<keyword evidence="2" id="KW-0732">Signal</keyword>
<evidence type="ECO:0000256" key="1">
    <source>
        <dbReference type="ARBA" id="ARBA00009108"/>
    </source>
</evidence>
<dbReference type="InterPro" id="IPR010273">
    <property type="entry name" value="DUF881"/>
</dbReference>
<comment type="similarity">
    <text evidence="1">Belongs to the UPF0749 family.</text>
</comment>
<dbReference type="RefSeq" id="WP_145086881.1">
    <property type="nucleotide sequence ID" value="NZ_VLKH01000015.1"/>
</dbReference>